<reference evidence="9 10" key="1">
    <citation type="submission" date="2015-04" db="EMBL/GenBank/DDBJ databases">
        <title>Genome sequence of Ceratocystis platani, a major pathogen of plane trees.</title>
        <authorList>
            <person name="Belbahri L."/>
        </authorList>
    </citation>
    <scope>NUCLEOTIDE SEQUENCE [LARGE SCALE GENOMIC DNA]</scope>
    <source>
        <strain evidence="9 10">CFO</strain>
    </source>
</reference>
<keyword evidence="4" id="KW-0805">Transcription regulation</keyword>
<evidence type="ECO:0000256" key="2">
    <source>
        <dbReference type="ARBA" id="ARBA00022723"/>
    </source>
</evidence>
<gene>
    <name evidence="9" type="primary">prtT</name>
    <name evidence="9" type="ORF">CFO_g4410</name>
</gene>
<dbReference type="GO" id="GO:0006508">
    <property type="term" value="P:proteolysis"/>
    <property type="evidence" value="ECO:0007669"/>
    <property type="project" value="UniProtKB-KW"/>
</dbReference>
<dbReference type="GO" id="GO:0005634">
    <property type="term" value="C:nucleus"/>
    <property type="evidence" value="ECO:0007669"/>
    <property type="project" value="UniProtKB-SubCell"/>
</dbReference>
<evidence type="ECO:0000256" key="8">
    <source>
        <dbReference type="SAM" id="MobiDB-lite"/>
    </source>
</evidence>
<dbReference type="CDD" id="cd12148">
    <property type="entry name" value="fungal_TF_MHR"/>
    <property type="match status" value="1"/>
</dbReference>
<keyword evidence="2" id="KW-0479">Metal-binding</keyword>
<dbReference type="GO" id="GO:0000976">
    <property type="term" value="F:transcription cis-regulatory region binding"/>
    <property type="evidence" value="ECO:0007669"/>
    <property type="project" value="TreeGrafter"/>
</dbReference>
<feature type="region of interest" description="Disordered" evidence="8">
    <location>
        <begin position="13"/>
        <end position="40"/>
    </location>
</feature>
<organism evidence="9 10">
    <name type="scientific">Ceratocystis fimbriata f. sp. platani</name>
    <dbReference type="NCBI Taxonomy" id="88771"/>
    <lineage>
        <taxon>Eukaryota</taxon>
        <taxon>Fungi</taxon>
        <taxon>Dikarya</taxon>
        <taxon>Ascomycota</taxon>
        <taxon>Pezizomycotina</taxon>
        <taxon>Sordariomycetes</taxon>
        <taxon>Hypocreomycetidae</taxon>
        <taxon>Microascales</taxon>
        <taxon>Ceratocystidaceae</taxon>
        <taxon>Ceratocystis</taxon>
    </lineage>
</organism>
<accession>A0A0F8CR65</accession>
<keyword evidence="9" id="KW-0645">Protease</keyword>
<keyword evidence="10" id="KW-1185">Reference proteome</keyword>
<evidence type="ECO:0000256" key="1">
    <source>
        <dbReference type="ARBA" id="ARBA00004123"/>
    </source>
</evidence>
<dbReference type="AlphaFoldDB" id="A0A0F8CR65"/>
<sequence>MVKKLSSCVLNIPLDTHENDEESPPTNTIDAGPERISDPADHAISSAPVVVIRELGSRWAMANRKRKEYAMFDLVGAQLLDAKTADELIKTFFEFRGQTYHLDIPHGLSSETMRAQSPFLHSVCCLYAMTYVPEVYATSLHQRVYEKVRLSLGQILLTSPLHLEEIQGIFLMSNNATAPSENGPEYIDSWMLTGYCAEQAMLCISFSTIVNNIKAGQTTADDRAAIRLWATICVHHLRWAATTGRPSVIPERYIEQCNTLLSFYEATMQDGMLLAEIMLYSVLFQKLGHRPQLDTSGVCLTFDPWKRKWAHLLSLQTASMLQIGYNLACLTLCKISSTTNTLLAVGYCSLILAHYDAAHSHVSNEKCQELVFKYEEWCAATRGKEWALSTARLARDLLIARLQPSSAVSERGGTNGSTNSTSRRRAEYHGNFSAAHHRAMGMPPTAHGAAHPAVSADPMAIDSAAAGSGVPVGWDPDASHTAYNFTQSDFPNIEDFFSGGFLDFPRH</sequence>
<evidence type="ECO:0000313" key="9">
    <source>
        <dbReference type="EMBL" id="KKF93247.1"/>
    </source>
</evidence>
<dbReference type="PANTHER" id="PTHR31845">
    <property type="entry name" value="FINGER DOMAIN PROTEIN, PUTATIVE-RELATED"/>
    <property type="match status" value="1"/>
</dbReference>
<dbReference type="EMBL" id="LBBL01000264">
    <property type="protein sequence ID" value="KKF93247.1"/>
    <property type="molecule type" value="Genomic_DNA"/>
</dbReference>
<evidence type="ECO:0000256" key="3">
    <source>
        <dbReference type="ARBA" id="ARBA00022833"/>
    </source>
</evidence>
<dbReference type="Proteomes" id="UP000034841">
    <property type="component" value="Unassembled WGS sequence"/>
</dbReference>
<keyword evidence="3" id="KW-0862">Zinc</keyword>
<evidence type="ECO:0000256" key="4">
    <source>
        <dbReference type="ARBA" id="ARBA00023015"/>
    </source>
</evidence>
<protein>
    <submittedName>
        <fullName evidence="9">Transcriptional activator of proteases prtT</fullName>
    </submittedName>
</protein>
<proteinExistence type="predicted"/>
<keyword evidence="5" id="KW-0238">DNA-binding</keyword>
<evidence type="ECO:0000256" key="5">
    <source>
        <dbReference type="ARBA" id="ARBA00023125"/>
    </source>
</evidence>
<keyword evidence="7" id="KW-0539">Nucleus</keyword>
<dbReference type="InterPro" id="IPR051089">
    <property type="entry name" value="prtT"/>
</dbReference>
<dbReference type="GO" id="GO:0046872">
    <property type="term" value="F:metal ion binding"/>
    <property type="evidence" value="ECO:0007669"/>
    <property type="project" value="UniProtKB-KW"/>
</dbReference>
<dbReference type="GO" id="GO:0008233">
    <property type="term" value="F:peptidase activity"/>
    <property type="evidence" value="ECO:0007669"/>
    <property type="project" value="UniProtKB-KW"/>
</dbReference>
<dbReference type="PANTHER" id="PTHR31845:SF34">
    <property type="entry name" value="TRANSCRIPTIONAL ACTIVATOR OF PROTEASES PRTT"/>
    <property type="match status" value="1"/>
</dbReference>
<comment type="caution">
    <text evidence="9">The sequence shown here is derived from an EMBL/GenBank/DDBJ whole genome shotgun (WGS) entry which is preliminary data.</text>
</comment>
<dbReference type="OrthoDB" id="2595934at2759"/>
<comment type="subcellular location">
    <subcellularLocation>
        <location evidence="1">Nucleus</location>
    </subcellularLocation>
</comment>
<keyword evidence="9" id="KW-0378">Hydrolase</keyword>
<name>A0A0F8CR65_CERFI</name>
<evidence type="ECO:0000256" key="6">
    <source>
        <dbReference type="ARBA" id="ARBA00023163"/>
    </source>
</evidence>
<dbReference type="GO" id="GO:0000981">
    <property type="term" value="F:DNA-binding transcription factor activity, RNA polymerase II-specific"/>
    <property type="evidence" value="ECO:0007669"/>
    <property type="project" value="TreeGrafter"/>
</dbReference>
<evidence type="ECO:0000256" key="7">
    <source>
        <dbReference type="ARBA" id="ARBA00023242"/>
    </source>
</evidence>
<keyword evidence="6" id="KW-0804">Transcription</keyword>
<evidence type="ECO:0000313" key="10">
    <source>
        <dbReference type="Proteomes" id="UP000034841"/>
    </source>
</evidence>